<dbReference type="CDD" id="cd00190">
    <property type="entry name" value="Tryp_SPc"/>
    <property type="match status" value="1"/>
</dbReference>
<evidence type="ECO:0000256" key="1">
    <source>
        <dbReference type="ARBA" id="ARBA00007664"/>
    </source>
</evidence>
<comment type="similarity">
    <text evidence="1">Belongs to the peptidase S1 family.</text>
</comment>
<dbReference type="InterPro" id="IPR001254">
    <property type="entry name" value="Trypsin_dom"/>
</dbReference>
<evidence type="ECO:0000313" key="9">
    <source>
        <dbReference type="RefSeq" id="XP_052758596.1"/>
    </source>
</evidence>
<evidence type="ECO:0000256" key="4">
    <source>
        <dbReference type="ARBA" id="ARBA00022825"/>
    </source>
</evidence>
<dbReference type="PROSITE" id="PS00134">
    <property type="entry name" value="TRYPSIN_HIS"/>
    <property type="match status" value="1"/>
</dbReference>
<name>A0ABM3N4S8_GALME</name>
<dbReference type="Pfam" id="PF00089">
    <property type="entry name" value="Trypsin"/>
    <property type="match status" value="1"/>
</dbReference>
<dbReference type="Proteomes" id="UP001652740">
    <property type="component" value="Unplaced"/>
</dbReference>
<dbReference type="PRINTS" id="PR00722">
    <property type="entry name" value="CHYMOTRYPSIN"/>
</dbReference>
<keyword evidence="3" id="KW-0378">Hydrolase</keyword>
<dbReference type="InterPro" id="IPR001314">
    <property type="entry name" value="Peptidase_S1A"/>
</dbReference>
<dbReference type="PROSITE" id="PS50240">
    <property type="entry name" value="TRYPSIN_DOM"/>
    <property type="match status" value="1"/>
</dbReference>
<feature type="domain" description="Peptidase S1" evidence="7">
    <location>
        <begin position="28"/>
        <end position="258"/>
    </location>
</feature>
<dbReference type="SUPFAM" id="SSF50494">
    <property type="entry name" value="Trypsin-like serine proteases"/>
    <property type="match status" value="1"/>
</dbReference>
<organism evidence="8 9">
    <name type="scientific">Galleria mellonella</name>
    <name type="common">Greater wax moth</name>
    <dbReference type="NCBI Taxonomy" id="7137"/>
    <lineage>
        <taxon>Eukaryota</taxon>
        <taxon>Metazoa</taxon>
        <taxon>Ecdysozoa</taxon>
        <taxon>Arthropoda</taxon>
        <taxon>Hexapoda</taxon>
        <taxon>Insecta</taxon>
        <taxon>Pterygota</taxon>
        <taxon>Neoptera</taxon>
        <taxon>Endopterygota</taxon>
        <taxon>Lepidoptera</taxon>
        <taxon>Glossata</taxon>
        <taxon>Ditrysia</taxon>
        <taxon>Pyraloidea</taxon>
        <taxon>Pyralidae</taxon>
        <taxon>Galleriinae</taxon>
        <taxon>Galleria</taxon>
    </lineage>
</organism>
<feature type="signal peptide" evidence="6">
    <location>
        <begin position="1"/>
        <end position="22"/>
    </location>
</feature>
<keyword evidence="4" id="KW-0720">Serine protease</keyword>
<proteinExistence type="inferred from homology"/>
<dbReference type="RefSeq" id="XP_052758596.1">
    <property type="nucleotide sequence ID" value="XM_052902636.1"/>
</dbReference>
<protein>
    <submittedName>
        <fullName evidence="9">Hypodermin-A-like isoform X1</fullName>
    </submittedName>
</protein>
<gene>
    <name evidence="9" type="primary">LOC113516861</name>
</gene>
<dbReference type="SMART" id="SM00020">
    <property type="entry name" value="Tryp_SPc"/>
    <property type="match status" value="1"/>
</dbReference>
<evidence type="ECO:0000256" key="2">
    <source>
        <dbReference type="ARBA" id="ARBA00022670"/>
    </source>
</evidence>
<dbReference type="InterPro" id="IPR043504">
    <property type="entry name" value="Peptidase_S1_PA_chymotrypsin"/>
</dbReference>
<dbReference type="PANTHER" id="PTHR24276">
    <property type="entry name" value="POLYSERASE-RELATED"/>
    <property type="match status" value="1"/>
</dbReference>
<dbReference type="InterPro" id="IPR050430">
    <property type="entry name" value="Peptidase_S1"/>
</dbReference>
<evidence type="ECO:0000313" key="8">
    <source>
        <dbReference type="Proteomes" id="UP001652740"/>
    </source>
</evidence>
<dbReference type="InterPro" id="IPR009003">
    <property type="entry name" value="Peptidase_S1_PA"/>
</dbReference>
<keyword evidence="2" id="KW-0645">Protease</keyword>
<reference evidence="9" key="1">
    <citation type="submission" date="2025-08" db="UniProtKB">
        <authorList>
            <consortium name="RefSeq"/>
        </authorList>
    </citation>
    <scope>IDENTIFICATION</scope>
    <source>
        <tissue evidence="9">Whole larvae</tissue>
    </source>
</reference>
<keyword evidence="8" id="KW-1185">Reference proteome</keyword>
<feature type="chain" id="PRO_5046962952" evidence="6">
    <location>
        <begin position="23"/>
        <end position="263"/>
    </location>
</feature>
<keyword evidence="5" id="KW-1015">Disulfide bond</keyword>
<dbReference type="InterPro" id="IPR018114">
    <property type="entry name" value="TRYPSIN_HIS"/>
</dbReference>
<dbReference type="Gene3D" id="2.40.10.10">
    <property type="entry name" value="Trypsin-like serine proteases"/>
    <property type="match status" value="1"/>
</dbReference>
<keyword evidence="6" id="KW-0732">Signal</keyword>
<evidence type="ECO:0000256" key="3">
    <source>
        <dbReference type="ARBA" id="ARBA00022801"/>
    </source>
</evidence>
<evidence type="ECO:0000256" key="6">
    <source>
        <dbReference type="SAM" id="SignalP"/>
    </source>
</evidence>
<dbReference type="PANTHER" id="PTHR24276:SF98">
    <property type="entry name" value="FI18310P1-RELATED"/>
    <property type="match status" value="1"/>
</dbReference>
<sequence>MLIIHHITINFMSICLISYVYGKMEPFIVNGDHVYIEKFPHSAFLSAYCVTRYKTTIHICGSSILNQAILLTAAHCVYNCRRNSHFHAVVGNEYRDVGESGHVFSVSKSKIHDNYTDTNSQHDIALLKLKKSLLLGPRIARVSITNNPPKNVVAFVAGWGVIDETRDLNTMWLISAAQRVWNRKECMKKLGKIPIGTFCAGITDSNSYPAPGDSGSALIVNNYIQIGVVSYKLPTISNNITVYADVAYYYDWIEKNSKILYCI</sequence>
<dbReference type="GeneID" id="113516861"/>
<evidence type="ECO:0000259" key="7">
    <source>
        <dbReference type="PROSITE" id="PS50240"/>
    </source>
</evidence>
<accession>A0ABM3N4S8</accession>
<evidence type="ECO:0000256" key="5">
    <source>
        <dbReference type="ARBA" id="ARBA00023157"/>
    </source>
</evidence>